<evidence type="ECO:0000313" key="5">
    <source>
        <dbReference type="Proteomes" id="UP000321547"/>
    </source>
</evidence>
<name>A0A1I5LEI5_9BACI</name>
<dbReference type="EMBL" id="FOXC01000002">
    <property type="protein sequence ID" value="SFO95605.1"/>
    <property type="molecule type" value="Genomic_DNA"/>
</dbReference>
<sequence length="156" mass="18403">MTLYDNLLIECDENDIEVYEMKMSTKGLYSDNVIWINKSITGIAKRGCVLAEELGHHYTSVGNILNQSKMNNIKQEKRARSWAYEKVIPLNKFIEAHKNLISSKFELAEFLSVTEDFLDEALERYKEKYGLFVEFKGFTIRFEPLAVFEWFEYKNF</sequence>
<dbReference type="RefSeq" id="WP_089829566.1">
    <property type="nucleotide sequence ID" value="NZ_BJWI01000002.1"/>
</dbReference>
<evidence type="ECO:0000259" key="1">
    <source>
        <dbReference type="Pfam" id="PF06114"/>
    </source>
</evidence>
<evidence type="ECO:0000313" key="4">
    <source>
        <dbReference type="Proteomes" id="UP000242243"/>
    </source>
</evidence>
<proteinExistence type="predicted"/>
<gene>
    <name evidence="2" type="ORF">HHA03_03950</name>
    <name evidence="3" type="ORF">SAMN05421839_10229</name>
</gene>
<protein>
    <submittedName>
        <fullName evidence="2">Membrane protein</fullName>
    </submittedName>
</protein>
<evidence type="ECO:0000313" key="3">
    <source>
        <dbReference type="EMBL" id="SFO95605.1"/>
    </source>
</evidence>
<dbReference type="AlphaFoldDB" id="A0A1I5LEI5"/>
<dbReference type="Proteomes" id="UP000321547">
    <property type="component" value="Unassembled WGS sequence"/>
</dbReference>
<feature type="domain" description="IrrE N-terminal-like" evidence="1">
    <location>
        <begin position="14"/>
        <end position="122"/>
    </location>
</feature>
<dbReference type="OrthoDB" id="1707128at2"/>
<dbReference type="Proteomes" id="UP000242243">
    <property type="component" value="Unassembled WGS sequence"/>
</dbReference>
<dbReference type="Pfam" id="PF06114">
    <property type="entry name" value="Peptidase_M78"/>
    <property type="match status" value="1"/>
</dbReference>
<reference evidence="3 4" key="1">
    <citation type="submission" date="2016-10" db="EMBL/GenBank/DDBJ databases">
        <authorList>
            <person name="de Groot N.N."/>
        </authorList>
    </citation>
    <scope>NUCLEOTIDE SEQUENCE [LARGE SCALE GENOMIC DNA]</scope>
    <source>
        <strain evidence="3 4">DSM 17073</strain>
    </source>
</reference>
<dbReference type="STRING" id="306540.SAMN05421839_10229"/>
<dbReference type="InterPro" id="IPR010359">
    <property type="entry name" value="IrrE_HExxH"/>
</dbReference>
<evidence type="ECO:0000313" key="2">
    <source>
        <dbReference type="EMBL" id="GEM00863.1"/>
    </source>
</evidence>
<dbReference type="EMBL" id="BJWI01000002">
    <property type="protein sequence ID" value="GEM00863.1"/>
    <property type="molecule type" value="Genomic_DNA"/>
</dbReference>
<accession>A0A1I5LEI5</accession>
<reference evidence="2 5" key="2">
    <citation type="submission" date="2019-07" db="EMBL/GenBank/DDBJ databases">
        <title>Whole genome shotgun sequence of Halolactibacillus halophilus NBRC 100868.</title>
        <authorList>
            <person name="Hosoyama A."/>
            <person name="Uohara A."/>
            <person name="Ohji S."/>
            <person name="Ichikawa N."/>
        </authorList>
    </citation>
    <scope>NUCLEOTIDE SEQUENCE [LARGE SCALE GENOMIC DNA]</scope>
    <source>
        <strain evidence="2 5">NBRC 100868</strain>
    </source>
</reference>
<organism evidence="3 4">
    <name type="scientific">Halolactibacillus halophilus</name>
    <dbReference type="NCBI Taxonomy" id="306540"/>
    <lineage>
        <taxon>Bacteria</taxon>
        <taxon>Bacillati</taxon>
        <taxon>Bacillota</taxon>
        <taxon>Bacilli</taxon>
        <taxon>Bacillales</taxon>
        <taxon>Bacillaceae</taxon>
        <taxon>Halolactibacillus</taxon>
    </lineage>
</organism>
<keyword evidence="5" id="KW-1185">Reference proteome</keyword>